<dbReference type="Pfam" id="PF01614">
    <property type="entry name" value="IclR_C"/>
    <property type="match status" value="1"/>
</dbReference>
<dbReference type="PROSITE" id="PS51077">
    <property type="entry name" value="HTH_ICLR"/>
    <property type="match status" value="1"/>
</dbReference>
<gene>
    <name evidence="6" type="ORF">Q4T40_19615</name>
</gene>
<dbReference type="InterPro" id="IPR005471">
    <property type="entry name" value="Tscrpt_reg_IclR_N"/>
</dbReference>
<keyword evidence="1" id="KW-0805">Transcription regulation</keyword>
<evidence type="ECO:0000256" key="2">
    <source>
        <dbReference type="ARBA" id="ARBA00023125"/>
    </source>
</evidence>
<dbReference type="InterPro" id="IPR036388">
    <property type="entry name" value="WH-like_DNA-bd_sf"/>
</dbReference>
<name>A0ABU3P331_9FIRM</name>
<dbReference type="PANTHER" id="PTHR30136">
    <property type="entry name" value="HELIX-TURN-HELIX TRANSCRIPTIONAL REGULATOR, ICLR FAMILY"/>
    <property type="match status" value="1"/>
</dbReference>
<reference evidence="6 7" key="1">
    <citation type="submission" date="2023-07" db="EMBL/GenBank/DDBJ databases">
        <title>The novel representative of Negativicutes class, Anaeroselena agilis gen. nov. sp. nov.</title>
        <authorList>
            <person name="Prokofeva M.I."/>
            <person name="Elcheninov A.G."/>
            <person name="Klyukina A."/>
            <person name="Kublanov I.V."/>
            <person name="Frolov E.N."/>
            <person name="Podosokorskaya O.A."/>
        </authorList>
    </citation>
    <scope>NUCLEOTIDE SEQUENCE [LARGE SCALE GENOMIC DNA]</scope>
    <source>
        <strain evidence="6 7">4137-cl</strain>
    </source>
</reference>
<dbReference type="Gene3D" id="3.30.450.40">
    <property type="match status" value="1"/>
</dbReference>
<feature type="domain" description="HTH iclR-type" evidence="4">
    <location>
        <begin position="14"/>
        <end position="76"/>
    </location>
</feature>
<protein>
    <submittedName>
        <fullName evidence="6">IclR family transcriptional regulator</fullName>
    </submittedName>
</protein>
<keyword evidence="7" id="KW-1185">Reference proteome</keyword>
<dbReference type="PROSITE" id="PS51078">
    <property type="entry name" value="ICLR_ED"/>
    <property type="match status" value="1"/>
</dbReference>
<dbReference type="SMART" id="SM00346">
    <property type="entry name" value="HTH_ICLR"/>
    <property type="match status" value="1"/>
</dbReference>
<dbReference type="InterPro" id="IPR014757">
    <property type="entry name" value="Tscrpt_reg_IclR_C"/>
</dbReference>
<dbReference type="SUPFAM" id="SSF46785">
    <property type="entry name" value="Winged helix' DNA-binding domain"/>
    <property type="match status" value="1"/>
</dbReference>
<accession>A0ABU3P331</accession>
<organism evidence="6 7">
    <name type="scientific">Anaeroselena agilis</name>
    <dbReference type="NCBI Taxonomy" id="3063788"/>
    <lineage>
        <taxon>Bacteria</taxon>
        <taxon>Bacillati</taxon>
        <taxon>Bacillota</taxon>
        <taxon>Negativicutes</taxon>
        <taxon>Acetonemataceae</taxon>
        <taxon>Anaeroselena</taxon>
    </lineage>
</organism>
<proteinExistence type="predicted"/>
<sequence>MKKTGRNIDTKFYVQSIARAFAIIEVISEANDHGLSLSEIAEKIDLPISTVYRIVQNLIAWRHLAEKDNGNYTLGFAYLTYGNIVKRDLVLTNYARKYMEELNQKTRETIYLAILDRTAGDIIYIDKLESHRNIKLAAGVGTHNYIHSTANGKCLVSRLGSDKLRELIGVRGMPALTPATITDLAKFGEEIKRVRETGFALDDLENEPGVRCVAAPILDYTGNVVAAVSISGVEANMSLDTLVAEYSALVREAALNISRQMGYDISGQ</sequence>
<evidence type="ECO:0000259" key="4">
    <source>
        <dbReference type="PROSITE" id="PS51077"/>
    </source>
</evidence>
<dbReference type="InterPro" id="IPR029016">
    <property type="entry name" value="GAF-like_dom_sf"/>
</dbReference>
<dbReference type="InterPro" id="IPR036390">
    <property type="entry name" value="WH_DNA-bd_sf"/>
</dbReference>
<dbReference type="InterPro" id="IPR050707">
    <property type="entry name" value="HTH_MetabolicPath_Reg"/>
</dbReference>
<dbReference type="Gene3D" id="1.10.10.10">
    <property type="entry name" value="Winged helix-like DNA-binding domain superfamily/Winged helix DNA-binding domain"/>
    <property type="match status" value="1"/>
</dbReference>
<keyword evidence="3" id="KW-0804">Transcription</keyword>
<dbReference type="Proteomes" id="UP001254848">
    <property type="component" value="Unassembled WGS sequence"/>
</dbReference>
<dbReference type="PANTHER" id="PTHR30136:SF24">
    <property type="entry name" value="HTH-TYPE TRANSCRIPTIONAL REPRESSOR ALLR"/>
    <property type="match status" value="1"/>
</dbReference>
<evidence type="ECO:0000313" key="7">
    <source>
        <dbReference type="Proteomes" id="UP001254848"/>
    </source>
</evidence>
<evidence type="ECO:0000313" key="6">
    <source>
        <dbReference type="EMBL" id="MDT8903440.1"/>
    </source>
</evidence>
<evidence type="ECO:0000259" key="5">
    <source>
        <dbReference type="PROSITE" id="PS51078"/>
    </source>
</evidence>
<dbReference type="EMBL" id="JAUOZS010000001">
    <property type="protein sequence ID" value="MDT8903440.1"/>
    <property type="molecule type" value="Genomic_DNA"/>
</dbReference>
<dbReference type="SUPFAM" id="SSF55781">
    <property type="entry name" value="GAF domain-like"/>
    <property type="match status" value="1"/>
</dbReference>
<feature type="domain" description="IclR-ED" evidence="5">
    <location>
        <begin position="77"/>
        <end position="263"/>
    </location>
</feature>
<dbReference type="Pfam" id="PF09339">
    <property type="entry name" value="HTH_IclR"/>
    <property type="match status" value="1"/>
</dbReference>
<evidence type="ECO:0000256" key="1">
    <source>
        <dbReference type="ARBA" id="ARBA00023015"/>
    </source>
</evidence>
<evidence type="ECO:0000256" key="3">
    <source>
        <dbReference type="ARBA" id="ARBA00023163"/>
    </source>
</evidence>
<comment type="caution">
    <text evidence="6">The sequence shown here is derived from an EMBL/GenBank/DDBJ whole genome shotgun (WGS) entry which is preliminary data.</text>
</comment>
<keyword evidence="2" id="KW-0238">DNA-binding</keyword>
<dbReference type="RefSeq" id="WP_413781897.1">
    <property type="nucleotide sequence ID" value="NZ_JAUOZS010000001.1"/>
</dbReference>